<dbReference type="CDD" id="cd00495">
    <property type="entry name" value="Ribosomal_L25_TL5_CTC"/>
    <property type="match status" value="1"/>
</dbReference>
<dbReference type="Gene3D" id="2.170.120.20">
    <property type="entry name" value="Ribosomal protein L25, beta domain"/>
    <property type="match status" value="1"/>
</dbReference>
<keyword evidence="4 5" id="KW-0687">Ribonucleoprotein</keyword>
<organism evidence="9">
    <name type="scientific">Caldithrix abyssi</name>
    <dbReference type="NCBI Taxonomy" id="187145"/>
    <lineage>
        <taxon>Bacteria</taxon>
        <taxon>Pseudomonadati</taxon>
        <taxon>Calditrichota</taxon>
        <taxon>Calditrichia</taxon>
        <taxon>Calditrichales</taxon>
        <taxon>Calditrichaceae</taxon>
        <taxon>Caldithrix</taxon>
    </lineage>
</organism>
<feature type="region of interest" description="Disordered" evidence="6">
    <location>
        <begin position="178"/>
        <end position="218"/>
    </location>
</feature>
<evidence type="ECO:0000313" key="9">
    <source>
        <dbReference type="EMBL" id="HGY54611.1"/>
    </source>
</evidence>
<keyword evidence="2 5" id="KW-0694">RNA-binding</keyword>
<feature type="region of interest" description="Disordered" evidence="6">
    <location>
        <begin position="1"/>
        <end position="21"/>
    </location>
</feature>
<dbReference type="InterPro" id="IPR011035">
    <property type="entry name" value="Ribosomal_bL25/Gln-tRNA_synth"/>
</dbReference>
<dbReference type="Pfam" id="PF14693">
    <property type="entry name" value="Ribosomal_TL5_C"/>
    <property type="match status" value="1"/>
</dbReference>
<gene>
    <name evidence="5" type="primary">rplY</name>
    <name evidence="5" type="synonym">ctc</name>
    <name evidence="9" type="ORF">ENK44_02810</name>
</gene>
<evidence type="ECO:0000256" key="2">
    <source>
        <dbReference type="ARBA" id="ARBA00022884"/>
    </source>
</evidence>
<comment type="caution">
    <text evidence="9">The sequence shown here is derived from an EMBL/GenBank/DDBJ whole genome shotgun (WGS) entry which is preliminary data.</text>
</comment>
<dbReference type="GO" id="GO:0022625">
    <property type="term" value="C:cytosolic large ribosomal subunit"/>
    <property type="evidence" value="ECO:0007669"/>
    <property type="project" value="TreeGrafter"/>
</dbReference>
<dbReference type="PANTHER" id="PTHR33284">
    <property type="entry name" value="RIBOSOMAL PROTEIN L25/GLN-TRNA SYNTHETASE, ANTI-CODON-BINDING DOMAIN-CONTAINING PROTEIN"/>
    <property type="match status" value="1"/>
</dbReference>
<dbReference type="PANTHER" id="PTHR33284:SF1">
    <property type="entry name" value="RIBOSOMAL PROTEIN L25_GLN-TRNA SYNTHETASE, ANTI-CODON-BINDING DOMAIN-CONTAINING PROTEIN"/>
    <property type="match status" value="1"/>
</dbReference>
<proteinExistence type="inferred from homology"/>
<name>A0A7V4TY81_CALAY</name>
<dbReference type="InterPro" id="IPR037121">
    <property type="entry name" value="Ribosomal_bL25_C"/>
</dbReference>
<comment type="subunit">
    <text evidence="5">Part of the 50S ribosomal subunit; part of the 5S rRNA/L5/L18/L25 subcomplex. Contacts the 5S rRNA. Binds to the 5S rRNA independently of L5 and L18.</text>
</comment>
<reference evidence="9" key="1">
    <citation type="journal article" date="2020" name="mSystems">
        <title>Genome- and Community-Level Interaction Insights into Carbon Utilization and Element Cycling Functions of Hydrothermarchaeota in Hydrothermal Sediment.</title>
        <authorList>
            <person name="Zhou Z."/>
            <person name="Liu Y."/>
            <person name="Xu W."/>
            <person name="Pan J."/>
            <person name="Luo Z.H."/>
            <person name="Li M."/>
        </authorList>
    </citation>
    <scope>NUCLEOTIDE SEQUENCE [LARGE SCALE GENOMIC DNA]</scope>
    <source>
        <strain evidence="9">HyVt-577</strain>
    </source>
</reference>
<sequence length="218" mass="24529">MSESSIVVEKRAERGKAHARRMRRSGRLPGVIYGEVEQPETVQLDEHQFDLFLKKGHSLVTLKLNGKEQRAVVREVQRHPVTGKVLHVDFMVVRKGHKINMVVPVRLEGTPKGIKEGGRLYELTTDLNINVLPKDIPDEIVINIEYLGLGETIRVKDVELEGVEFLDDPDEVICRIETPKVAEEEEAEEAEMEGEEESAEPEVITARDKEGEEGSSGE</sequence>
<comment type="similarity">
    <text evidence="5">Belongs to the bacterial ribosomal protein bL25 family. CTC subfamily.</text>
</comment>
<feature type="compositionally biased region" description="Acidic residues" evidence="6">
    <location>
        <begin position="183"/>
        <end position="200"/>
    </location>
</feature>
<dbReference type="Proteomes" id="UP000885779">
    <property type="component" value="Unassembled WGS sequence"/>
</dbReference>
<evidence type="ECO:0000259" key="8">
    <source>
        <dbReference type="Pfam" id="PF14693"/>
    </source>
</evidence>
<feature type="domain" description="Large ribosomal subunit protein bL25 beta" evidence="8">
    <location>
        <begin position="98"/>
        <end position="180"/>
    </location>
</feature>
<dbReference type="InterPro" id="IPR020930">
    <property type="entry name" value="Ribosomal_uL5_bac-type"/>
</dbReference>
<dbReference type="InterPro" id="IPR020056">
    <property type="entry name" value="Rbsml_bL25/Gln-tRNA_synth_N"/>
</dbReference>
<keyword evidence="3 5" id="KW-0689">Ribosomal protein</keyword>
<evidence type="ECO:0000259" key="7">
    <source>
        <dbReference type="Pfam" id="PF01386"/>
    </source>
</evidence>
<dbReference type="Pfam" id="PF01386">
    <property type="entry name" value="Ribosomal_L25p"/>
    <property type="match status" value="1"/>
</dbReference>
<dbReference type="HAMAP" id="MF_01334">
    <property type="entry name" value="Ribosomal_bL25_CTC"/>
    <property type="match status" value="1"/>
</dbReference>
<accession>A0A7V4TY81</accession>
<evidence type="ECO:0000256" key="1">
    <source>
        <dbReference type="ARBA" id="ARBA00022730"/>
    </source>
</evidence>
<evidence type="ECO:0000256" key="4">
    <source>
        <dbReference type="ARBA" id="ARBA00023274"/>
    </source>
</evidence>
<evidence type="ECO:0000256" key="6">
    <source>
        <dbReference type="SAM" id="MobiDB-lite"/>
    </source>
</evidence>
<dbReference type="GO" id="GO:0003735">
    <property type="term" value="F:structural constituent of ribosome"/>
    <property type="evidence" value="ECO:0007669"/>
    <property type="project" value="InterPro"/>
</dbReference>
<keyword evidence="1 5" id="KW-0699">rRNA-binding</keyword>
<comment type="function">
    <text evidence="5">This is one of the proteins that binds to the 5S RNA in the ribosome where it forms part of the central protuberance.</text>
</comment>
<protein>
    <recommendedName>
        <fullName evidence="5">Large ribosomal subunit protein bL25</fullName>
    </recommendedName>
    <alternativeName>
        <fullName evidence="5">General stress protein CTC</fullName>
    </alternativeName>
</protein>
<dbReference type="AlphaFoldDB" id="A0A7V4TY81"/>
<dbReference type="GO" id="GO:0008097">
    <property type="term" value="F:5S rRNA binding"/>
    <property type="evidence" value="ECO:0007669"/>
    <property type="project" value="InterPro"/>
</dbReference>
<dbReference type="SUPFAM" id="SSF50715">
    <property type="entry name" value="Ribosomal protein L25-like"/>
    <property type="match status" value="1"/>
</dbReference>
<dbReference type="Gene3D" id="2.40.240.10">
    <property type="entry name" value="Ribosomal Protein L25, Chain P"/>
    <property type="match status" value="1"/>
</dbReference>
<evidence type="ECO:0000256" key="5">
    <source>
        <dbReference type="HAMAP-Rule" id="MF_01334"/>
    </source>
</evidence>
<dbReference type="InterPro" id="IPR001021">
    <property type="entry name" value="Ribosomal_bL25_long"/>
</dbReference>
<evidence type="ECO:0000256" key="3">
    <source>
        <dbReference type="ARBA" id="ARBA00022980"/>
    </source>
</evidence>
<feature type="domain" description="Large ribosomal subunit protein bL25 L25" evidence="7">
    <location>
        <begin position="7"/>
        <end position="90"/>
    </location>
</feature>
<dbReference type="EMBL" id="DRQG01000023">
    <property type="protein sequence ID" value="HGY54611.1"/>
    <property type="molecule type" value="Genomic_DNA"/>
</dbReference>
<dbReference type="InterPro" id="IPR029751">
    <property type="entry name" value="Ribosomal_L25_dom"/>
</dbReference>
<dbReference type="GO" id="GO:0006412">
    <property type="term" value="P:translation"/>
    <property type="evidence" value="ECO:0007669"/>
    <property type="project" value="UniProtKB-UniRule"/>
</dbReference>
<dbReference type="InterPro" id="IPR020057">
    <property type="entry name" value="Ribosomal_bL25_b-dom"/>
</dbReference>
<dbReference type="NCBIfam" id="TIGR00731">
    <property type="entry name" value="bL25_bact_ctc"/>
    <property type="match status" value="1"/>
</dbReference>